<dbReference type="EMBL" id="PKMF04000136">
    <property type="protein sequence ID" value="KAK7847780.1"/>
    <property type="molecule type" value="Genomic_DNA"/>
</dbReference>
<evidence type="ECO:0000256" key="1">
    <source>
        <dbReference type="SAM" id="MobiDB-lite"/>
    </source>
</evidence>
<evidence type="ECO:0000313" key="2">
    <source>
        <dbReference type="EMBL" id="KAK7847780.1"/>
    </source>
</evidence>
<sequence>FLQRALEYYCGFSFLMSFANKEPRATTRMSSRHRPLHSCGVSILAIVHSAYTKAQEFNGLIGSTARKVAKLAPFAGPLAYAMQYHWLTILSFADDQILAVENMIEKVFPPSNHVFNKIDYLVQVAETLPEKFDYAYDKIPTIVHQFRFDCALVQVIFFLNFFITKLSHWENGSAREKEIIVDINCEKQKNERDFVDEAQKPEKLQANVDSENKESLLPKSEIPQAETETVGKAVDSGVTKGTYKEVLEKGAKEIMEKKAEEEHIEKMENNEKINVDKEEAEKGEEHNEDESNQSLLNDDPIMELFESAWLKNPGRGDKRFSASRSSSYA</sequence>
<protein>
    <submittedName>
        <fullName evidence="2">Uncharacterized protein</fullName>
    </submittedName>
</protein>
<feature type="compositionally biased region" description="Basic and acidic residues" evidence="1">
    <location>
        <begin position="259"/>
        <end position="285"/>
    </location>
</feature>
<dbReference type="PANTHER" id="PTHR37710:SF1">
    <property type="entry name" value="TRANSMEMBRANE PROTEIN"/>
    <property type="match status" value="1"/>
</dbReference>
<feature type="non-terminal residue" evidence="2">
    <location>
        <position position="1"/>
    </location>
</feature>
<dbReference type="PANTHER" id="PTHR37710">
    <property type="entry name" value="TRANSMEMBRANE PROTEIN"/>
    <property type="match status" value="1"/>
</dbReference>
<gene>
    <name evidence="2" type="ORF">CFP56_006255</name>
</gene>
<keyword evidence="3" id="KW-1185">Reference proteome</keyword>
<organism evidence="2 3">
    <name type="scientific">Quercus suber</name>
    <name type="common">Cork oak</name>
    <dbReference type="NCBI Taxonomy" id="58331"/>
    <lineage>
        <taxon>Eukaryota</taxon>
        <taxon>Viridiplantae</taxon>
        <taxon>Streptophyta</taxon>
        <taxon>Embryophyta</taxon>
        <taxon>Tracheophyta</taxon>
        <taxon>Spermatophyta</taxon>
        <taxon>Magnoliopsida</taxon>
        <taxon>eudicotyledons</taxon>
        <taxon>Gunneridae</taxon>
        <taxon>Pentapetalae</taxon>
        <taxon>rosids</taxon>
        <taxon>fabids</taxon>
        <taxon>Fagales</taxon>
        <taxon>Fagaceae</taxon>
        <taxon>Quercus</taxon>
    </lineage>
</organism>
<feature type="region of interest" description="Disordered" evidence="1">
    <location>
        <begin position="208"/>
        <end position="231"/>
    </location>
</feature>
<proteinExistence type="predicted"/>
<feature type="region of interest" description="Disordered" evidence="1">
    <location>
        <begin position="259"/>
        <end position="329"/>
    </location>
</feature>
<evidence type="ECO:0000313" key="3">
    <source>
        <dbReference type="Proteomes" id="UP000237347"/>
    </source>
</evidence>
<comment type="caution">
    <text evidence="2">The sequence shown here is derived from an EMBL/GenBank/DDBJ whole genome shotgun (WGS) entry which is preliminary data.</text>
</comment>
<dbReference type="Proteomes" id="UP000237347">
    <property type="component" value="Unassembled WGS sequence"/>
</dbReference>
<accession>A0AAW0L9A7</accession>
<dbReference type="AlphaFoldDB" id="A0AAW0L9A7"/>
<reference evidence="2 3" key="1">
    <citation type="journal article" date="2018" name="Sci. Data">
        <title>The draft genome sequence of cork oak.</title>
        <authorList>
            <person name="Ramos A.M."/>
            <person name="Usie A."/>
            <person name="Barbosa P."/>
            <person name="Barros P.M."/>
            <person name="Capote T."/>
            <person name="Chaves I."/>
            <person name="Simoes F."/>
            <person name="Abreu I."/>
            <person name="Carrasquinho I."/>
            <person name="Faro C."/>
            <person name="Guimaraes J.B."/>
            <person name="Mendonca D."/>
            <person name="Nobrega F."/>
            <person name="Rodrigues L."/>
            <person name="Saibo N.J.M."/>
            <person name="Varela M.C."/>
            <person name="Egas C."/>
            <person name="Matos J."/>
            <person name="Miguel C.M."/>
            <person name="Oliveira M.M."/>
            <person name="Ricardo C.P."/>
            <person name="Goncalves S."/>
        </authorList>
    </citation>
    <scope>NUCLEOTIDE SEQUENCE [LARGE SCALE GENOMIC DNA]</scope>
    <source>
        <strain evidence="3">cv. HL8</strain>
    </source>
</reference>
<name>A0AAW0L9A7_QUESU</name>